<sequence length="376" mass="40513">MRSMNREMADELGAIPHFSASLYDSVQPTRWEMARHRLGGAVRLRHARSHLLRERLSAERLNSGFRADLEALPAGVLARGTLVIFPNVMQNQIMGVVQALSALPEAGRPRVVCQLMFAPDWLPWRRSGQLGPGIYREAFALARPLLGRSLVFGTENAAIADLYREGYGIDPIRLPVPFGNVERARPLPERPVFGFFGVSKNDKGFHLLPEAIRLCRAQGLAADFVVQVQQCGHEAETAAAERALRALPYVRVIDGVLTDEAFAAESRKVDAMLLPYDPEVFGMRGSGIFTQSAAAGRPVVAAAGTFAGTSVASGAAEGEVFAPYAAATFADAILRLAGRLRDSHARAAQLAGRFAQATSAEAYVDALLAQAEPPSA</sequence>
<dbReference type="SUPFAM" id="SSF53756">
    <property type="entry name" value="UDP-Glycosyltransferase/glycogen phosphorylase"/>
    <property type="match status" value="1"/>
</dbReference>
<keyword evidence="1" id="KW-0328">Glycosyltransferase</keyword>
<name>A0ABW6ZMZ4_9HYPH</name>
<proteinExistence type="predicted"/>
<keyword evidence="1" id="KW-0808">Transferase</keyword>
<dbReference type="GO" id="GO:0016757">
    <property type="term" value="F:glycosyltransferase activity"/>
    <property type="evidence" value="ECO:0007669"/>
    <property type="project" value="UniProtKB-KW"/>
</dbReference>
<dbReference type="RefSeq" id="WP_394010179.1">
    <property type="nucleotide sequence ID" value="NZ_JBAFUR010000009.1"/>
</dbReference>
<evidence type="ECO:0000313" key="2">
    <source>
        <dbReference type="Proteomes" id="UP001604043"/>
    </source>
</evidence>
<keyword evidence="2" id="KW-1185">Reference proteome</keyword>
<comment type="caution">
    <text evidence="1">The sequence shown here is derived from an EMBL/GenBank/DDBJ whole genome shotgun (WGS) entry which is preliminary data.</text>
</comment>
<dbReference type="Pfam" id="PF13692">
    <property type="entry name" value="Glyco_trans_1_4"/>
    <property type="match status" value="1"/>
</dbReference>
<dbReference type="EMBL" id="JBAFUR010000009">
    <property type="protein sequence ID" value="MFG1255221.1"/>
    <property type="molecule type" value="Genomic_DNA"/>
</dbReference>
<organism evidence="1 2">
    <name type="scientific">Xanthobacter aminoxidans</name>
    <dbReference type="NCBI Taxonomy" id="186280"/>
    <lineage>
        <taxon>Bacteria</taxon>
        <taxon>Pseudomonadati</taxon>
        <taxon>Pseudomonadota</taxon>
        <taxon>Alphaproteobacteria</taxon>
        <taxon>Hyphomicrobiales</taxon>
        <taxon>Xanthobacteraceae</taxon>
        <taxon>Xanthobacter</taxon>
    </lineage>
</organism>
<reference evidence="1 2" key="1">
    <citation type="submission" date="2024-02" db="EMBL/GenBank/DDBJ databases">
        <title>Expansion and revision of Xanthobacter and proposal of Roseixanthobacter gen. nov.</title>
        <authorList>
            <person name="Soltysiak M.P.M."/>
            <person name="Jalihal A."/>
            <person name="Ory A."/>
            <person name="Chrisophersen C."/>
            <person name="Lee A.D."/>
            <person name="Boulton J."/>
            <person name="Springer M."/>
        </authorList>
    </citation>
    <scope>NUCLEOTIDE SEQUENCE [LARGE SCALE GENOMIC DNA]</scope>
    <source>
        <strain evidence="1 2">CB5</strain>
    </source>
</reference>
<accession>A0ABW6ZMZ4</accession>
<gene>
    <name evidence="1" type="ORF">V5F30_23630</name>
</gene>
<dbReference type="EC" id="2.4.-.-" evidence="1"/>
<dbReference type="Proteomes" id="UP001604043">
    <property type="component" value="Unassembled WGS sequence"/>
</dbReference>
<protein>
    <submittedName>
        <fullName evidence="1">Glycosyltransferase</fullName>
        <ecNumber evidence="1">2.4.-.-</ecNumber>
    </submittedName>
</protein>
<evidence type="ECO:0000313" key="1">
    <source>
        <dbReference type="EMBL" id="MFG1255221.1"/>
    </source>
</evidence>
<dbReference type="Gene3D" id="3.40.50.2000">
    <property type="entry name" value="Glycogen Phosphorylase B"/>
    <property type="match status" value="1"/>
</dbReference>